<evidence type="ECO:0000313" key="3">
    <source>
        <dbReference type="Proteomes" id="UP000790580"/>
    </source>
</evidence>
<protein>
    <recommendedName>
        <fullName evidence="1">DUF5659 domain-containing protein</fullName>
    </recommendedName>
</protein>
<organism evidence="2 3">
    <name type="scientific">Evansella alkalicola</name>
    <dbReference type="NCBI Taxonomy" id="745819"/>
    <lineage>
        <taxon>Bacteria</taxon>
        <taxon>Bacillati</taxon>
        <taxon>Bacillota</taxon>
        <taxon>Bacilli</taxon>
        <taxon>Bacillales</taxon>
        <taxon>Bacillaceae</taxon>
        <taxon>Evansella</taxon>
    </lineage>
</organism>
<dbReference type="Proteomes" id="UP000790580">
    <property type="component" value="Unassembled WGS sequence"/>
</dbReference>
<gene>
    <name evidence="2" type="ORF">KS407_22215</name>
</gene>
<evidence type="ECO:0000313" key="2">
    <source>
        <dbReference type="EMBL" id="MBU9724143.1"/>
    </source>
</evidence>
<proteinExistence type="predicted"/>
<dbReference type="EMBL" id="JAHQCR010000088">
    <property type="protein sequence ID" value="MBU9724143.1"/>
    <property type="molecule type" value="Genomic_DNA"/>
</dbReference>
<name>A0ABS6K097_9BACI</name>
<dbReference type="InterPro" id="IPR043718">
    <property type="entry name" value="DUF5659"/>
</dbReference>
<accession>A0ABS6K097</accession>
<keyword evidence="3" id="KW-1185">Reference proteome</keyword>
<comment type="caution">
    <text evidence="2">The sequence shown here is derived from an EMBL/GenBank/DDBJ whole genome shotgun (WGS) entry which is preliminary data.</text>
</comment>
<sequence>MTHSYYFCYSKRKSDYLVSFGFKPITIAMNMSSRNVFSLFHRTKELDQAIHNYDQQNDVKNNTKFL</sequence>
<dbReference type="Pfam" id="PF18903">
    <property type="entry name" value="DUF5659"/>
    <property type="match status" value="1"/>
</dbReference>
<evidence type="ECO:0000259" key="1">
    <source>
        <dbReference type="Pfam" id="PF18903"/>
    </source>
</evidence>
<feature type="domain" description="DUF5659" evidence="1">
    <location>
        <begin position="8"/>
        <end position="59"/>
    </location>
</feature>
<dbReference type="RefSeq" id="WP_088074911.1">
    <property type="nucleotide sequence ID" value="NZ_JAHQCR010000088.1"/>
</dbReference>
<reference evidence="2 3" key="1">
    <citation type="submission" date="2021-06" db="EMBL/GenBank/DDBJ databases">
        <title>Bacillus sp. RD4P76, an endophyte from a halophyte.</title>
        <authorList>
            <person name="Sun J.-Q."/>
        </authorList>
    </citation>
    <scope>NUCLEOTIDE SEQUENCE [LARGE SCALE GENOMIC DNA]</scope>
    <source>
        <strain evidence="2 3">JCM 17098</strain>
    </source>
</reference>